<dbReference type="InterPro" id="IPR057618">
    <property type="entry name" value="Znf_POGZ/Z280C-D-like"/>
</dbReference>
<feature type="domain" description="C2H2-type" evidence="11">
    <location>
        <begin position="433"/>
        <end position="461"/>
    </location>
</feature>
<dbReference type="GO" id="GO:0000978">
    <property type="term" value="F:RNA polymerase II cis-regulatory region sequence-specific DNA binding"/>
    <property type="evidence" value="ECO:0007669"/>
    <property type="project" value="TreeGrafter"/>
</dbReference>
<feature type="domain" description="BED-type" evidence="12">
    <location>
        <begin position="443"/>
        <end position="505"/>
    </location>
</feature>
<dbReference type="InterPro" id="IPR036236">
    <property type="entry name" value="Znf_C2H2_sf"/>
</dbReference>
<name>A0AAQ4QY47_GASAC</name>
<evidence type="ECO:0000313" key="13">
    <source>
        <dbReference type="Ensembl" id="ENSGACP00000055840.1"/>
    </source>
</evidence>
<feature type="compositionally biased region" description="Polar residues" evidence="10">
    <location>
        <begin position="286"/>
        <end position="296"/>
    </location>
</feature>
<dbReference type="Pfam" id="PF25429">
    <property type="entry name" value="zf-POGZ"/>
    <property type="match status" value="1"/>
</dbReference>
<keyword evidence="3" id="KW-0677">Repeat</keyword>
<dbReference type="PANTHER" id="PTHR24388:SF45">
    <property type="entry name" value="POGO TRANSPOSABLE ELEMENT DERIVED WITH ZNF DOMAIN"/>
    <property type="match status" value="1"/>
</dbReference>
<dbReference type="InterPro" id="IPR003656">
    <property type="entry name" value="Znf_BED"/>
</dbReference>
<dbReference type="PROSITE" id="PS50157">
    <property type="entry name" value="ZINC_FINGER_C2H2_2"/>
    <property type="match status" value="1"/>
</dbReference>
<keyword evidence="4 9" id="KW-0863">Zinc-finger</keyword>
<reference evidence="13" key="3">
    <citation type="submission" date="2025-09" db="UniProtKB">
        <authorList>
            <consortium name="Ensembl"/>
        </authorList>
    </citation>
    <scope>IDENTIFICATION</scope>
</reference>
<evidence type="ECO:0000256" key="10">
    <source>
        <dbReference type="SAM" id="MobiDB-lite"/>
    </source>
</evidence>
<dbReference type="Ensembl" id="ENSGACT00000046346.1">
    <property type="protein sequence ID" value="ENSGACP00000055840.1"/>
    <property type="gene ID" value="ENSGACG00000010041.2"/>
</dbReference>
<keyword evidence="1" id="KW-1017">Isopeptide bond</keyword>
<reference evidence="13" key="2">
    <citation type="submission" date="2025-08" db="UniProtKB">
        <authorList>
            <consortium name="Ensembl"/>
        </authorList>
    </citation>
    <scope>IDENTIFICATION</scope>
</reference>
<evidence type="ECO:0000256" key="2">
    <source>
        <dbReference type="ARBA" id="ARBA00022723"/>
    </source>
</evidence>
<evidence type="ECO:0000256" key="9">
    <source>
        <dbReference type="PROSITE-ProRule" id="PRU00042"/>
    </source>
</evidence>
<dbReference type="SUPFAM" id="SSF57667">
    <property type="entry name" value="beta-beta-alpha zinc fingers"/>
    <property type="match status" value="1"/>
</dbReference>
<keyword evidence="14" id="KW-1185">Reference proteome</keyword>
<dbReference type="InterPro" id="IPR004875">
    <property type="entry name" value="DDE_SF_endonuclease_dom"/>
</dbReference>
<feature type="compositionally biased region" description="Pro residues" evidence="10">
    <location>
        <begin position="157"/>
        <end position="171"/>
    </location>
</feature>
<evidence type="ECO:0000256" key="1">
    <source>
        <dbReference type="ARBA" id="ARBA00022499"/>
    </source>
</evidence>
<dbReference type="SMART" id="SM00355">
    <property type="entry name" value="ZnF_C2H2"/>
    <property type="match status" value="8"/>
</dbReference>
<accession>A0AAQ4QY47</accession>
<dbReference type="GO" id="GO:0008270">
    <property type="term" value="F:zinc ion binding"/>
    <property type="evidence" value="ECO:0007669"/>
    <property type="project" value="UniProtKB-KW"/>
</dbReference>
<feature type="region of interest" description="Disordered" evidence="10">
    <location>
        <begin position="1170"/>
        <end position="1215"/>
    </location>
</feature>
<sequence length="1215" mass="135382">METQSAAADLLMFCDEEEEEEAWPREPNEEEEEEEEVVYEEALDVPPVTIIPLPVQPVGCPLPLSHMLESPGVPLGFKVNGVLVRLMPGGGAAELKLRAHPGGSASGFTSVHMHNAALGTACTGADPTPIITGVLSGEAAHMASTVGSEDPLWTRTTPPPSPQTTRLPPPTSGSSRPVASSDKLQLKGPVSPPNCLVCSSQYKLITELRGFMCLCSRAIANSLKNLKKKKKKRFRGSRDRKKTSKTSRHSETSSKVSKTRPGPPVRTRRTSGDFPSDRFPGPPPHSTTCSPGQGQSAPAPDPPHGKLVIMVEDFYYGRDPGHCSKPPSLDRRFTGPHRCIHCPQKLRNNLRLMSHMKQHVSSMSQDYADVLDSQCPHCFRHFLSPFKLQCHVEAVHSQYQSTAKCKICELEFVSEAAFLWHMKRTHKPGEMPYVCQVCGFRSSFYSDVWSHFKQIHSDSRHLLCQYCLRVMRSNTCYQQHFARHQKKHVFSCDKCRLHFLYVRERIEHQVHHRTHIRPSQLIGLKPGTKVTVRTYSVVGGQEDEDLQRAVAPCEAVNVSRPQSPSKQEAPKMRPVRSLGPLLSAISRESVSRPPQRCVECLSWVQDFGIHFPSLVHCSLCRFITCCSASYANHMINNHASCRKNPPYLTIFLSEPRLTQSLRCVSCTFTTWRGDVMANHLTEFPEHHCVTRTHQELNVNGREAQNQEPPDSVTLSAGQGGGAFIPIHLLPFGQTSSLLSVRHHTSPSPLSSPPAMTIKFLGPRPQANQGSLAPLSASQLSVVLSSLCHGLPQASLRSHTSPLEVCSWIQQQERRLSDRKWGWRSEGLAQWVLVQREQQLNLSEGVLLRAARSALGEDSPLAECYSWTVDFLLRHGLGLQTANKRQRGRLPRSIRDNSRTFTRSLLTQIQGRGVPPHCVGSMDEFSIFVDLDQFSNQNPSALRLSGSPTDRPAFDVVLSALSDGTFLPPLLFFRGGASRVPEGFPDNVLLEARREGFTDQERLRTWINKVWRPRVVLGCNRETVLLVDVHRGHLTDEFRDSLKSQATGAAFIPPGCCCRLQPLDVCLTPVLRDFLQARWTQLVSEGGLEGLSLDQLALTLACWLSEVSFTLNSETHVLRRSFALVCSLQEDRGEAATMIAALTEALAPPETPERRPAPQLELLLVMKEEVEQQPDQMEVPGEEMEVSEKVEQHPGEEMEVSEKVEQHPGEDLLLTF</sequence>
<proteinExistence type="predicted"/>
<keyword evidence="6" id="KW-0832">Ubl conjugation</keyword>
<feature type="region of interest" description="Disordered" evidence="10">
    <location>
        <begin position="145"/>
        <end position="190"/>
    </location>
</feature>
<dbReference type="GeneTree" id="ENSGT00940000163854"/>
<protein>
    <submittedName>
        <fullName evidence="13">Pogo transposable element derived with ZNF domain a</fullName>
    </submittedName>
</protein>
<organism evidence="13 14">
    <name type="scientific">Gasterosteus aculeatus aculeatus</name>
    <name type="common">three-spined stickleback</name>
    <dbReference type="NCBI Taxonomy" id="481459"/>
    <lineage>
        <taxon>Eukaryota</taxon>
        <taxon>Metazoa</taxon>
        <taxon>Chordata</taxon>
        <taxon>Craniata</taxon>
        <taxon>Vertebrata</taxon>
        <taxon>Euteleostomi</taxon>
        <taxon>Actinopterygii</taxon>
        <taxon>Neopterygii</taxon>
        <taxon>Teleostei</taxon>
        <taxon>Neoteleostei</taxon>
        <taxon>Acanthomorphata</taxon>
        <taxon>Eupercaria</taxon>
        <taxon>Perciformes</taxon>
        <taxon>Cottioidei</taxon>
        <taxon>Gasterosteales</taxon>
        <taxon>Gasterosteidae</taxon>
        <taxon>Gasterosteus</taxon>
    </lineage>
</organism>
<evidence type="ECO:0000256" key="4">
    <source>
        <dbReference type="ARBA" id="ARBA00022771"/>
    </source>
</evidence>
<evidence type="ECO:0000259" key="11">
    <source>
        <dbReference type="PROSITE" id="PS50157"/>
    </source>
</evidence>
<reference evidence="13 14" key="1">
    <citation type="journal article" date="2021" name="G3 (Bethesda)">
        <title>Improved contiguity of the threespine stickleback genome using long-read sequencing.</title>
        <authorList>
            <person name="Nath S."/>
            <person name="Shaw D.E."/>
            <person name="White M.A."/>
        </authorList>
    </citation>
    <scope>NUCLEOTIDE SEQUENCE [LARGE SCALE GENOMIC DNA]</scope>
    <source>
        <strain evidence="13 14">Lake Benthic</strain>
    </source>
</reference>
<keyword evidence="7" id="KW-0238">DNA-binding</keyword>
<keyword evidence="2" id="KW-0479">Metal-binding</keyword>
<evidence type="ECO:0000256" key="6">
    <source>
        <dbReference type="ARBA" id="ARBA00022843"/>
    </source>
</evidence>
<feature type="region of interest" description="Disordered" evidence="10">
    <location>
        <begin position="15"/>
        <end position="35"/>
    </location>
</feature>
<dbReference type="InterPro" id="IPR050527">
    <property type="entry name" value="Snail/Krueppel_Znf"/>
</dbReference>
<evidence type="ECO:0000313" key="14">
    <source>
        <dbReference type="Proteomes" id="UP000007635"/>
    </source>
</evidence>
<evidence type="ECO:0000259" key="12">
    <source>
        <dbReference type="PROSITE" id="PS50808"/>
    </source>
</evidence>
<dbReference type="PROSITE" id="PS00028">
    <property type="entry name" value="ZINC_FINGER_C2H2_1"/>
    <property type="match status" value="4"/>
</dbReference>
<dbReference type="InterPro" id="IPR013087">
    <property type="entry name" value="Znf_C2H2_type"/>
</dbReference>
<evidence type="ECO:0000256" key="8">
    <source>
        <dbReference type="ARBA" id="ARBA00023242"/>
    </source>
</evidence>
<dbReference type="AlphaFoldDB" id="A0AAQ4QY47"/>
<dbReference type="Gene3D" id="3.30.160.60">
    <property type="entry name" value="Classic Zinc Finger"/>
    <property type="match status" value="1"/>
</dbReference>
<dbReference type="PANTHER" id="PTHR24388">
    <property type="entry name" value="ZINC FINGER PROTEIN"/>
    <property type="match status" value="1"/>
</dbReference>
<dbReference type="GO" id="GO:0000981">
    <property type="term" value="F:DNA-binding transcription factor activity, RNA polymerase II-specific"/>
    <property type="evidence" value="ECO:0007669"/>
    <property type="project" value="TreeGrafter"/>
</dbReference>
<feature type="compositionally biased region" description="Basic residues" evidence="10">
    <location>
        <begin position="226"/>
        <end position="247"/>
    </location>
</feature>
<feature type="region of interest" description="Disordered" evidence="10">
    <location>
        <begin position="226"/>
        <end position="304"/>
    </location>
</feature>
<evidence type="ECO:0000256" key="7">
    <source>
        <dbReference type="ARBA" id="ARBA00023125"/>
    </source>
</evidence>
<keyword evidence="8" id="KW-0539">Nucleus</keyword>
<dbReference type="PROSITE" id="PS50808">
    <property type="entry name" value="ZF_BED"/>
    <property type="match status" value="1"/>
</dbReference>
<keyword evidence="5" id="KW-0862">Zinc</keyword>
<feature type="compositionally biased region" description="Basic and acidic residues" evidence="10">
    <location>
        <begin position="1185"/>
        <end position="1209"/>
    </location>
</feature>
<dbReference type="Pfam" id="PF03184">
    <property type="entry name" value="DDE_1"/>
    <property type="match status" value="1"/>
</dbReference>
<dbReference type="InterPro" id="IPR059074">
    <property type="entry name" value="zf-C2H2_Z280C_D"/>
</dbReference>
<dbReference type="Pfam" id="PF25414">
    <property type="entry name" value="zf-C2H2_Z280C_D"/>
    <property type="match status" value="1"/>
</dbReference>
<evidence type="ECO:0000256" key="5">
    <source>
        <dbReference type="ARBA" id="ARBA00022833"/>
    </source>
</evidence>
<dbReference type="Proteomes" id="UP000007635">
    <property type="component" value="Chromosome X"/>
</dbReference>
<evidence type="ECO:0000256" key="3">
    <source>
        <dbReference type="ARBA" id="ARBA00022737"/>
    </source>
</evidence>